<dbReference type="Pfam" id="PF01343">
    <property type="entry name" value="Peptidase_S49"/>
    <property type="match status" value="1"/>
</dbReference>
<keyword evidence="4" id="KW-0720">Serine protease</keyword>
<dbReference type="CDD" id="cd07023">
    <property type="entry name" value="S49_Sppa_N_C"/>
    <property type="match status" value="1"/>
</dbReference>
<comment type="similarity">
    <text evidence="1">Belongs to the peptidase S49 family.</text>
</comment>
<accession>A0A231V1C6</accession>
<keyword evidence="5" id="KW-1133">Transmembrane helix</keyword>
<dbReference type="NCBIfam" id="TIGR00706">
    <property type="entry name" value="SppA_dom"/>
    <property type="match status" value="1"/>
</dbReference>
<dbReference type="PANTHER" id="PTHR42987">
    <property type="entry name" value="PEPTIDASE S49"/>
    <property type="match status" value="1"/>
</dbReference>
<evidence type="ECO:0000313" key="8">
    <source>
        <dbReference type="Proteomes" id="UP000215405"/>
    </source>
</evidence>
<dbReference type="EMBL" id="NBYO01000001">
    <property type="protein sequence ID" value="OXT01917.1"/>
    <property type="molecule type" value="Genomic_DNA"/>
</dbReference>
<gene>
    <name evidence="7" type="ORF">B7H23_02945</name>
</gene>
<keyword evidence="5" id="KW-0812">Transmembrane</keyword>
<evidence type="ECO:0000256" key="2">
    <source>
        <dbReference type="ARBA" id="ARBA00022670"/>
    </source>
</evidence>
<feature type="transmembrane region" description="Helical" evidence="5">
    <location>
        <begin position="22"/>
        <end position="42"/>
    </location>
</feature>
<dbReference type="InterPro" id="IPR047272">
    <property type="entry name" value="S49_SppA_C"/>
</dbReference>
<dbReference type="Gene3D" id="6.20.330.10">
    <property type="match status" value="1"/>
</dbReference>
<keyword evidence="5" id="KW-0472">Membrane</keyword>
<keyword evidence="3" id="KW-0378">Hydrolase</keyword>
<dbReference type="GO" id="GO:0008236">
    <property type="term" value="F:serine-type peptidase activity"/>
    <property type="evidence" value="ECO:0007669"/>
    <property type="project" value="UniProtKB-KW"/>
</dbReference>
<dbReference type="PANTHER" id="PTHR42987:SF6">
    <property type="entry name" value="PROTEINASE IV"/>
    <property type="match status" value="1"/>
</dbReference>
<comment type="caution">
    <text evidence="7">The sequence shown here is derived from an EMBL/GenBank/DDBJ whole genome shotgun (WGS) entry which is preliminary data.</text>
</comment>
<keyword evidence="8" id="KW-1185">Reference proteome</keyword>
<dbReference type="SUPFAM" id="SSF52096">
    <property type="entry name" value="ClpP/crotonase"/>
    <property type="match status" value="1"/>
</dbReference>
<dbReference type="Gene3D" id="3.90.226.10">
    <property type="entry name" value="2-enoyl-CoA Hydratase, Chain A, domain 1"/>
    <property type="match status" value="1"/>
</dbReference>
<dbReference type="InterPro" id="IPR002142">
    <property type="entry name" value="Peptidase_S49"/>
</dbReference>
<dbReference type="GO" id="GO:0006508">
    <property type="term" value="P:proteolysis"/>
    <property type="evidence" value="ECO:0007669"/>
    <property type="project" value="UniProtKB-KW"/>
</dbReference>
<evidence type="ECO:0000313" key="7">
    <source>
        <dbReference type="EMBL" id="OXT01917.1"/>
    </source>
</evidence>
<dbReference type="Proteomes" id="UP000215405">
    <property type="component" value="Unassembled WGS sequence"/>
</dbReference>
<dbReference type="InterPro" id="IPR004635">
    <property type="entry name" value="Pept_S49_SppA"/>
</dbReference>
<protein>
    <submittedName>
        <fullName evidence="7">Clp protease</fullName>
    </submittedName>
</protein>
<sequence length="323" mass="34897">MSASDVEEIVARRQQRRKLGRWRIAAIVFALIAIGALVWRVAGPGSEMSLNAQIAKVKIEGTITEDTDLLDRLDRIASTDSVKGVVLMIDSPGGTSVGGEAIHDAVRKIADKKPVVAQVGTLAASAGYMIAVAADHIVARQSSIVGSIGVLVQYPNVERGLDMIGIEMDAVKSSPLKAEPSPFNPTTPAEREVLRRVVDDIYEWFVGLVAARRPLSVDETRRLADGSVYSGRQAIANKLVDALGGEDAAIEWLESKGVEKDLAIVEWKPKDEYRFLGVPLGMAGEGPLDVLDRLPLPLIGQWFKRQLMLDGVMAVWQPSRTGG</sequence>
<dbReference type="AlphaFoldDB" id="A0A231V1C6"/>
<keyword evidence="2 7" id="KW-0645">Protease</keyword>
<evidence type="ECO:0000256" key="3">
    <source>
        <dbReference type="ARBA" id="ARBA00022801"/>
    </source>
</evidence>
<proteinExistence type="inferred from homology"/>
<evidence type="ECO:0000256" key="4">
    <source>
        <dbReference type="ARBA" id="ARBA00022825"/>
    </source>
</evidence>
<dbReference type="RefSeq" id="WP_094075885.1">
    <property type="nucleotide sequence ID" value="NZ_NBYO01000001.1"/>
</dbReference>
<organism evidence="7 8">
    <name type="scientific">Notoacmeibacter marinus</name>
    <dbReference type="NCBI Taxonomy" id="1876515"/>
    <lineage>
        <taxon>Bacteria</taxon>
        <taxon>Pseudomonadati</taxon>
        <taxon>Pseudomonadota</taxon>
        <taxon>Alphaproteobacteria</taxon>
        <taxon>Hyphomicrobiales</taxon>
        <taxon>Notoacmeibacteraceae</taxon>
        <taxon>Notoacmeibacter</taxon>
    </lineage>
</organism>
<feature type="domain" description="Peptidase S49" evidence="6">
    <location>
        <begin position="110"/>
        <end position="255"/>
    </location>
</feature>
<name>A0A231V1C6_9HYPH</name>
<dbReference type="InterPro" id="IPR029045">
    <property type="entry name" value="ClpP/crotonase-like_dom_sf"/>
</dbReference>
<evidence type="ECO:0000256" key="5">
    <source>
        <dbReference type="SAM" id="Phobius"/>
    </source>
</evidence>
<evidence type="ECO:0000256" key="1">
    <source>
        <dbReference type="ARBA" id="ARBA00008683"/>
    </source>
</evidence>
<evidence type="ECO:0000259" key="6">
    <source>
        <dbReference type="Pfam" id="PF01343"/>
    </source>
</evidence>
<reference evidence="8" key="1">
    <citation type="journal article" date="2017" name="Int. J. Syst. Evol. Microbiol.">
        <title>Notoacmeibacter marinus gen. nov., sp. nov., isolated from the gut of a limpet and proposal of Notoacmeibacteraceae fam. nov. in the order Rhizobiales of the class Alphaproteobacteria.</title>
        <authorList>
            <person name="Huang Z."/>
            <person name="Guo F."/>
            <person name="Lai Q."/>
        </authorList>
    </citation>
    <scope>NUCLEOTIDE SEQUENCE [LARGE SCALE GENOMIC DNA]</scope>
    <source>
        <strain evidence="8">XMTR2A4</strain>
    </source>
</reference>